<evidence type="ECO:0000313" key="9">
    <source>
        <dbReference type="EMBL" id="MFC3084725.1"/>
    </source>
</evidence>
<evidence type="ECO:0000256" key="1">
    <source>
        <dbReference type="ARBA" id="ARBA00007164"/>
    </source>
</evidence>
<proteinExistence type="inferred from homology"/>
<dbReference type="GO" id="GO:0016787">
    <property type="term" value="F:hydrolase activity"/>
    <property type="evidence" value="ECO:0007669"/>
    <property type="project" value="UniProtKB-KW"/>
</dbReference>
<evidence type="ECO:0000256" key="7">
    <source>
        <dbReference type="RuleBase" id="RU004016"/>
    </source>
</evidence>
<keyword evidence="10" id="KW-1185">Reference proteome</keyword>
<accession>A0ABV7DPI1</accession>
<dbReference type="PRINTS" id="PR00725">
    <property type="entry name" value="DADACBPTASE1"/>
</dbReference>
<dbReference type="InterPro" id="IPR001967">
    <property type="entry name" value="Peptidase_S11_N"/>
</dbReference>
<protein>
    <submittedName>
        <fullName evidence="9">Serine hydrolase</fullName>
    </submittedName>
</protein>
<dbReference type="Gene3D" id="3.40.710.10">
    <property type="entry name" value="DD-peptidase/beta-lactamase superfamily"/>
    <property type="match status" value="1"/>
</dbReference>
<dbReference type="RefSeq" id="WP_354001306.1">
    <property type="nucleotide sequence ID" value="NZ_JAEACP010000005.1"/>
</dbReference>
<organism evidence="9 10">
    <name type="scientific">Tabrizicola soli</name>
    <dbReference type="NCBI Taxonomy" id="2185115"/>
    <lineage>
        <taxon>Bacteria</taxon>
        <taxon>Pseudomonadati</taxon>
        <taxon>Pseudomonadota</taxon>
        <taxon>Alphaproteobacteria</taxon>
        <taxon>Rhodobacterales</taxon>
        <taxon>Paracoccaceae</taxon>
        <taxon>Tabrizicola</taxon>
    </lineage>
</organism>
<comment type="similarity">
    <text evidence="1 7">Belongs to the peptidase S11 family.</text>
</comment>
<evidence type="ECO:0000313" key="10">
    <source>
        <dbReference type="Proteomes" id="UP001595445"/>
    </source>
</evidence>
<keyword evidence="6" id="KW-0961">Cell wall biogenesis/degradation</keyword>
<reference evidence="10" key="1">
    <citation type="journal article" date="2019" name="Int. J. Syst. Evol. Microbiol.">
        <title>The Global Catalogue of Microorganisms (GCM) 10K type strain sequencing project: providing services to taxonomists for standard genome sequencing and annotation.</title>
        <authorList>
            <consortium name="The Broad Institute Genomics Platform"/>
            <consortium name="The Broad Institute Genome Sequencing Center for Infectious Disease"/>
            <person name="Wu L."/>
            <person name="Ma J."/>
        </authorList>
    </citation>
    <scope>NUCLEOTIDE SEQUENCE [LARGE SCALE GENOMIC DNA]</scope>
    <source>
        <strain evidence="10">KCTC 62102</strain>
    </source>
</reference>
<evidence type="ECO:0000256" key="2">
    <source>
        <dbReference type="ARBA" id="ARBA00022729"/>
    </source>
</evidence>
<feature type="domain" description="Peptidase S11 D-alanyl-D-alanine carboxypeptidase A N-terminal" evidence="8">
    <location>
        <begin position="28"/>
        <end position="250"/>
    </location>
</feature>
<dbReference type="SUPFAM" id="SSF56601">
    <property type="entry name" value="beta-lactamase/transpeptidase-like"/>
    <property type="match status" value="1"/>
</dbReference>
<evidence type="ECO:0000256" key="3">
    <source>
        <dbReference type="ARBA" id="ARBA00022801"/>
    </source>
</evidence>
<dbReference type="PANTHER" id="PTHR21581">
    <property type="entry name" value="D-ALANYL-D-ALANINE CARBOXYPEPTIDASE"/>
    <property type="match status" value="1"/>
</dbReference>
<keyword evidence="3 9" id="KW-0378">Hydrolase</keyword>
<comment type="caution">
    <text evidence="9">The sequence shown here is derived from an EMBL/GenBank/DDBJ whole genome shotgun (WGS) entry which is preliminary data.</text>
</comment>
<dbReference type="Pfam" id="PF00768">
    <property type="entry name" value="Peptidase_S11"/>
    <property type="match status" value="1"/>
</dbReference>
<evidence type="ECO:0000259" key="8">
    <source>
        <dbReference type="Pfam" id="PF00768"/>
    </source>
</evidence>
<evidence type="ECO:0000256" key="4">
    <source>
        <dbReference type="ARBA" id="ARBA00022960"/>
    </source>
</evidence>
<gene>
    <name evidence="9" type="ORF">ACFOD6_01570</name>
</gene>
<keyword evidence="5" id="KW-0573">Peptidoglycan synthesis</keyword>
<name>A0ABV7DPI1_9RHOB</name>
<keyword evidence="4" id="KW-0133">Cell shape</keyword>
<dbReference type="EMBL" id="JBHRSM010000001">
    <property type="protein sequence ID" value="MFC3084725.1"/>
    <property type="molecule type" value="Genomic_DNA"/>
</dbReference>
<evidence type="ECO:0000256" key="6">
    <source>
        <dbReference type="ARBA" id="ARBA00023316"/>
    </source>
</evidence>
<evidence type="ECO:0000256" key="5">
    <source>
        <dbReference type="ARBA" id="ARBA00022984"/>
    </source>
</evidence>
<keyword evidence="2" id="KW-0732">Signal</keyword>
<dbReference type="Proteomes" id="UP001595445">
    <property type="component" value="Unassembled WGS sequence"/>
</dbReference>
<dbReference type="InterPro" id="IPR018044">
    <property type="entry name" value="Peptidase_S11"/>
</dbReference>
<dbReference type="InterPro" id="IPR012338">
    <property type="entry name" value="Beta-lactam/transpept-like"/>
</dbReference>
<dbReference type="PANTHER" id="PTHR21581:SF6">
    <property type="entry name" value="TRAFFICKING PROTEIN PARTICLE COMPLEX SUBUNIT 12"/>
    <property type="match status" value="1"/>
</dbReference>
<sequence>MASLVGRILRAVFVYLVVGTVLVTSPLQAAPFAAIVMDARSGEILYEKNARTRLHPASLTKMMTLYITFQEIEAGRLSLDTKVTVSKYAASQPPSRLGLKPGQKIAVRYLIRAAAVKSANDAAAALGDQIGGDYTAFAKRMTKTARSLGMNDTTFRNANGLTAEGHLSTAYDMNILGRHLFYDFPQYYNIFSRRTADAGVATVRNTNSRFLDGYEGADGIKTGYTSAAGFNLTASAVRGNKRIIATVFGGTSTANRNAKMAELMDLGFGTAKNRVKEQPPETPAPLPSDALIASAEPEIDEIGAEGGAGKTVRVSGGVASSLRPKARPGAPAPAVPDAVAIAMAASIDGALAEATAEPAPPGTLDFQAETMAGPAPETAPETAIAEALPEVEVPAELLPEPGTLEAQATALAALPAEPAPEPGTLDAQAAALAEGALPAETPAEIVPEATTLAAAEPAPEPGTLEAQAAALAEEILPAVADPALAAVQPLARPATLAPAAETPVDLAAAPQEVVTDPGLAAGAGPVELALADPQAELTAVETLAAAANMAPPVPAAPARKAPIFDPVEVAEAPEPEQEEVVVSMSTSGGRHFGVNVGEYPSRYEAERALLKTALAESATLNEGLRKTSQAGGAWRASFMGLTEEQAELACRRLRARAVPCETVGG</sequence>